<reference evidence="1" key="1">
    <citation type="journal article" date="2019" name="bioRxiv">
        <title>The Genome of the Zebra Mussel, Dreissena polymorpha: A Resource for Invasive Species Research.</title>
        <authorList>
            <person name="McCartney M.A."/>
            <person name="Auch B."/>
            <person name="Kono T."/>
            <person name="Mallez S."/>
            <person name="Zhang Y."/>
            <person name="Obille A."/>
            <person name="Becker A."/>
            <person name="Abrahante J.E."/>
            <person name="Garbe J."/>
            <person name="Badalamenti J.P."/>
            <person name="Herman A."/>
            <person name="Mangelson H."/>
            <person name="Liachko I."/>
            <person name="Sullivan S."/>
            <person name="Sone E.D."/>
            <person name="Koren S."/>
            <person name="Silverstein K.A.T."/>
            <person name="Beckman K.B."/>
            <person name="Gohl D.M."/>
        </authorList>
    </citation>
    <scope>NUCLEOTIDE SEQUENCE</scope>
    <source>
        <strain evidence="1">Duluth1</strain>
        <tissue evidence="1">Whole animal</tissue>
    </source>
</reference>
<comment type="caution">
    <text evidence="1">The sequence shown here is derived from an EMBL/GenBank/DDBJ whole genome shotgun (WGS) entry which is preliminary data.</text>
</comment>
<gene>
    <name evidence="1" type="ORF">DPMN_177370</name>
</gene>
<accession>A0A9D4EB23</accession>
<proteinExistence type="predicted"/>
<protein>
    <submittedName>
        <fullName evidence="1">Uncharacterized protein</fullName>
    </submittedName>
</protein>
<reference evidence="1" key="2">
    <citation type="submission" date="2020-11" db="EMBL/GenBank/DDBJ databases">
        <authorList>
            <person name="McCartney M.A."/>
            <person name="Auch B."/>
            <person name="Kono T."/>
            <person name="Mallez S."/>
            <person name="Becker A."/>
            <person name="Gohl D.M."/>
            <person name="Silverstein K.A.T."/>
            <person name="Koren S."/>
            <person name="Bechman K.B."/>
            <person name="Herman A."/>
            <person name="Abrahante J.E."/>
            <person name="Garbe J."/>
        </authorList>
    </citation>
    <scope>NUCLEOTIDE SEQUENCE</scope>
    <source>
        <strain evidence="1">Duluth1</strain>
        <tissue evidence="1">Whole animal</tissue>
    </source>
</reference>
<dbReference type="EMBL" id="JAIWYP010000009">
    <property type="protein sequence ID" value="KAH3775960.1"/>
    <property type="molecule type" value="Genomic_DNA"/>
</dbReference>
<name>A0A9D4EB23_DREPO</name>
<evidence type="ECO:0000313" key="2">
    <source>
        <dbReference type="Proteomes" id="UP000828390"/>
    </source>
</evidence>
<dbReference type="Proteomes" id="UP000828390">
    <property type="component" value="Unassembled WGS sequence"/>
</dbReference>
<organism evidence="1 2">
    <name type="scientific">Dreissena polymorpha</name>
    <name type="common">Zebra mussel</name>
    <name type="synonym">Mytilus polymorpha</name>
    <dbReference type="NCBI Taxonomy" id="45954"/>
    <lineage>
        <taxon>Eukaryota</taxon>
        <taxon>Metazoa</taxon>
        <taxon>Spiralia</taxon>
        <taxon>Lophotrochozoa</taxon>
        <taxon>Mollusca</taxon>
        <taxon>Bivalvia</taxon>
        <taxon>Autobranchia</taxon>
        <taxon>Heteroconchia</taxon>
        <taxon>Euheterodonta</taxon>
        <taxon>Imparidentia</taxon>
        <taxon>Neoheterodontei</taxon>
        <taxon>Myida</taxon>
        <taxon>Dreissenoidea</taxon>
        <taxon>Dreissenidae</taxon>
        <taxon>Dreissena</taxon>
    </lineage>
</organism>
<keyword evidence="2" id="KW-1185">Reference proteome</keyword>
<evidence type="ECO:0000313" key="1">
    <source>
        <dbReference type="EMBL" id="KAH3775960.1"/>
    </source>
</evidence>
<sequence>MSWSWYRKSSIAFNCCSGSTFFAFAGETSASCYMTSKPTPAASRTQLVAHSMMSFLY</sequence>
<dbReference type="AlphaFoldDB" id="A0A9D4EB23"/>